<name>A0A0A0JT36_9MICO</name>
<dbReference type="eggNOG" id="ENOG503226Q">
    <property type="taxonomic scope" value="Bacteria"/>
</dbReference>
<evidence type="ECO:0000313" key="2">
    <source>
        <dbReference type="EMBL" id="KGN40328.1"/>
    </source>
</evidence>
<gene>
    <name evidence="2" type="ORF">N801_14815</name>
</gene>
<evidence type="ECO:0000313" key="3">
    <source>
        <dbReference type="Proteomes" id="UP000030013"/>
    </source>
</evidence>
<feature type="transmembrane region" description="Helical" evidence="1">
    <location>
        <begin position="78"/>
        <end position="104"/>
    </location>
</feature>
<evidence type="ECO:0000256" key="1">
    <source>
        <dbReference type="SAM" id="Phobius"/>
    </source>
</evidence>
<feature type="transmembrane region" description="Helical" evidence="1">
    <location>
        <begin position="12"/>
        <end position="42"/>
    </location>
</feature>
<accession>A0A0A0JT36</accession>
<comment type="caution">
    <text evidence="2">The sequence shown here is derived from an EMBL/GenBank/DDBJ whole genome shotgun (WGS) entry which is preliminary data.</text>
</comment>
<dbReference type="OrthoDB" id="4843752at2"/>
<keyword evidence="1" id="KW-1133">Transmembrane helix</keyword>
<keyword evidence="1" id="KW-0472">Membrane</keyword>
<feature type="transmembrane region" description="Helical" evidence="1">
    <location>
        <begin position="116"/>
        <end position="135"/>
    </location>
</feature>
<keyword evidence="3" id="KW-1185">Reference proteome</keyword>
<keyword evidence="1" id="KW-0812">Transmembrane</keyword>
<dbReference type="EMBL" id="AVPL01000045">
    <property type="protein sequence ID" value="KGN40328.1"/>
    <property type="molecule type" value="Genomic_DNA"/>
</dbReference>
<proteinExistence type="predicted"/>
<sequence length="185" mass="18405">MTSPSQKALRAVIAVASVGLALLTTLVAPGGSIVAALVLVALTPFVVLDPASRLTTVLLGLHAGNWLMSVPVPGDPGAWLAALVAAVALAAIHLAAALSSSFPAAATVPGATWRRWARRSAAVLGLSVPVWALLVAQSEAAPEGDPLLTYAALAALALLAFGFWQAGAGATPAGRAGAPTDPRGR</sequence>
<feature type="transmembrane region" description="Helical" evidence="1">
    <location>
        <begin position="147"/>
        <end position="166"/>
    </location>
</feature>
<dbReference type="Proteomes" id="UP000030013">
    <property type="component" value="Unassembled WGS sequence"/>
</dbReference>
<organism evidence="2 3">
    <name type="scientific">Knoellia aerolata DSM 18566</name>
    <dbReference type="NCBI Taxonomy" id="1385519"/>
    <lineage>
        <taxon>Bacteria</taxon>
        <taxon>Bacillati</taxon>
        <taxon>Actinomycetota</taxon>
        <taxon>Actinomycetes</taxon>
        <taxon>Micrococcales</taxon>
        <taxon>Intrasporangiaceae</taxon>
        <taxon>Knoellia</taxon>
    </lineage>
</organism>
<dbReference type="AlphaFoldDB" id="A0A0A0JT36"/>
<reference evidence="2 3" key="1">
    <citation type="submission" date="2013-08" db="EMBL/GenBank/DDBJ databases">
        <title>The genome sequence of Knoellia aerolata.</title>
        <authorList>
            <person name="Zhu W."/>
            <person name="Wang G."/>
        </authorList>
    </citation>
    <scope>NUCLEOTIDE SEQUENCE [LARGE SCALE GENOMIC DNA]</scope>
    <source>
        <strain evidence="2 3">DSM 18566</strain>
    </source>
</reference>
<dbReference type="RefSeq" id="WP_035939071.1">
    <property type="nucleotide sequence ID" value="NZ_AVPL01000045.1"/>
</dbReference>
<protein>
    <submittedName>
        <fullName evidence="2">Uncharacterized protein</fullName>
    </submittedName>
</protein>